<keyword evidence="3" id="KW-1185">Reference proteome</keyword>
<dbReference type="AlphaFoldDB" id="A0A841G326"/>
<keyword evidence="1" id="KW-1133">Transmembrane helix</keyword>
<evidence type="ECO:0000313" key="3">
    <source>
        <dbReference type="Proteomes" id="UP000548476"/>
    </source>
</evidence>
<dbReference type="RefSeq" id="WP_184793100.1">
    <property type="nucleotide sequence ID" value="NZ_BONT01000016.1"/>
</dbReference>
<dbReference type="Proteomes" id="UP000548476">
    <property type="component" value="Unassembled WGS sequence"/>
</dbReference>
<evidence type="ECO:0008006" key="4">
    <source>
        <dbReference type="Google" id="ProtNLM"/>
    </source>
</evidence>
<protein>
    <recommendedName>
        <fullName evidence="4">DUF3558 domain-containing protein</fullName>
    </recommendedName>
</protein>
<accession>A0A841G326</accession>
<organism evidence="2 3">
    <name type="scientific">Phytomonospora endophytica</name>
    <dbReference type="NCBI Taxonomy" id="714109"/>
    <lineage>
        <taxon>Bacteria</taxon>
        <taxon>Bacillati</taxon>
        <taxon>Actinomycetota</taxon>
        <taxon>Actinomycetes</taxon>
        <taxon>Micromonosporales</taxon>
        <taxon>Micromonosporaceae</taxon>
        <taxon>Phytomonospora</taxon>
    </lineage>
</organism>
<keyword evidence="1" id="KW-0812">Transmembrane</keyword>
<dbReference type="EMBL" id="JACHGT010000031">
    <property type="protein sequence ID" value="MBB6040027.1"/>
    <property type="molecule type" value="Genomic_DNA"/>
</dbReference>
<evidence type="ECO:0000256" key="1">
    <source>
        <dbReference type="SAM" id="Phobius"/>
    </source>
</evidence>
<proteinExistence type="predicted"/>
<gene>
    <name evidence="2" type="ORF">HNR73_007926</name>
</gene>
<name>A0A841G326_9ACTN</name>
<keyword evidence="1" id="KW-0472">Membrane</keyword>
<feature type="transmembrane region" description="Helical" evidence="1">
    <location>
        <begin position="24"/>
        <end position="48"/>
    </location>
</feature>
<comment type="caution">
    <text evidence="2">The sequence shown here is derived from an EMBL/GenBank/DDBJ whole genome shotgun (WGS) entry which is preliminary data.</text>
</comment>
<evidence type="ECO:0000313" key="2">
    <source>
        <dbReference type="EMBL" id="MBB6040027.1"/>
    </source>
</evidence>
<sequence length="222" mass="23420">MTTAQAPGQPGYLGRHRPPSRKRLLVKVAVVLGAVAVVLTAVGVVITVTMDGDDKGRYAAGAVTDLCPLVDAEPVAGWQLTERERKPSTVAEPRPEAVGCTVLLSAEEEATVYATAELRATLRVYASVNDAKAGYSGTLDFERSEQREPEILSGVAEQAGFVTEVTDDAGSEFRLRARDSNATVDVTVFTTGLSADDVSNDQVKDALIKIGTKVLEGARSGT</sequence>
<reference evidence="2 3" key="1">
    <citation type="submission" date="2020-08" db="EMBL/GenBank/DDBJ databases">
        <title>Genomic Encyclopedia of Type Strains, Phase IV (KMG-IV): sequencing the most valuable type-strain genomes for metagenomic binning, comparative biology and taxonomic classification.</title>
        <authorList>
            <person name="Goeker M."/>
        </authorList>
    </citation>
    <scope>NUCLEOTIDE SEQUENCE [LARGE SCALE GENOMIC DNA]</scope>
    <source>
        <strain evidence="2 3">YIM 65646</strain>
    </source>
</reference>